<dbReference type="InterPro" id="IPR021146">
    <property type="entry name" value="Phage_gp6-like_head-tail"/>
</dbReference>
<evidence type="ECO:0000313" key="2">
    <source>
        <dbReference type="Proteomes" id="UP000009173"/>
    </source>
</evidence>
<dbReference type="Proteomes" id="UP000009173">
    <property type="component" value="Chromosome"/>
</dbReference>
<evidence type="ECO:0000313" key="1">
    <source>
        <dbReference type="EMBL" id="ABM27887.1"/>
    </source>
</evidence>
<dbReference type="EMBL" id="CP000527">
    <property type="protein sequence ID" value="ABM27887.1"/>
    <property type="molecule type" value="Genomic_DNA"/>
</dbReference>
<name>A0A0H3A6X9_NITV4</name>
<evidence type="ECO:0008006" key="3">
    <source>
        <dbReference type="Google" id="ProtNLM"/>
    </source>
</evidence>
<reference evidence="2" key="1">
    <citation type="journal article" date="2009" name="Environ. Microbiol.">
        <title>Contribution of mobile genetic elements to Desulfovibrio vulgaris genome plasticity.</title>
        <authorList>
            <person name="Walker C.B."/>
            <person name="Stolyar S."/>
            <person name="Chivian D."/>
            <person name="Pinel N."/>
            <person name="Gabster J.A."/>
            <person name="Dehal P.S."/>
            <person name="He Z."/>
            <person name="Yang Z.K."/>
            <person name="Yen H.C."/>
            <person name="Zhou J."/>
            <person name="Wall J.D."/>
            <person name="Hazen T.C."/>
            <person name="Arkin A.P."/>
            <person name="Stahl D.A."/>
        </authorList>
    </citation>
    <scope>NUCLEOTIDE SEQUENCE [LARGE SCALE GENOMIC DNA]</scope>
    <source>
        <strain evidence="2">DP4</strain>
    </source>
</reference>
<dbReference type="RefSeq" id="WP_011791885.1">
    <property type="nucleotide sequence ID" value="NC_008751.1"/>
</dbReference>
<dbReference type="NCBIfam" id="TIGR01560">
    <property type="entry name" value="put_DNA_pack"/>
    <property type="match status" value="1"/>
</dbReference>
<protein>
    <recommendedName>
        <fullName evidence="3">Phage gp6-like head-tail connector protein</fullName>
    </recommendedName>
</protein>
<dbReference type="Pfam" id="PF05135">
    <property type="entry name" value="Phage_connect_1"/>
    <property type="match status" value="1"/>
</dbReference>
<dbReference type="Gene3D" id="1.10.3230.30">
    <property type="entry name" value="Phage gp6-like head-tail connector protein"/>
    <property type="match status" value="1"/>
</dbReference>
<dbReference type="InterPro" id="IPR006450">
    <property type="entry name" value="Phage_HK97_gp6-like"/>
</dbReference>
<gene>
    <name evidence="1" type="ordered locus">Dvul_0866</name>
</gene>
<dbReference type="NCBIfam" id="TIGR02215">
    <property type="entry name" value="phage_chp_gp8"/>
    <property type="match status" value="1"/>
</dbReference>
<organism evidence="1 2">
    <name type="scientific">Nitratidesulfovibrio vulgaris (strain DP4)</name>
    <name type="common">Desulfovibrio vulgaris</name>
    <dbReference type="NCBI Taxonomy" id="391774"/>
    <lineage>
        <taxon>Bacteria</taxon>
        <taxon>Pseudomonadati</taxon>
        <taxon>Thermodesulfobacteriota</taxon>
        <taxon>Desulfovibrionia</taxon>
        <taxon>Desulfovibrionales</taxon>
        <taxon>Desulfovibrionaceae</taxon>
        <taxon>Nitratidesulfovibrio</taxon>
    </lineage>
</organism>
<dbReference type="CDD" id="cd08054">
    <property type="entry name" value="gp6"/>
    <property type="match status" value="1"/>
</dbReference>
<dbReference type="InterPro" id="IPR011738">
    <property type="entry name" value="Phage_CHP"/>
</dbReference>
<dbReference type="AlphaFoldDB" id="A0A0H3A6X9"/>
<sequence length="187" mass="20624">MIIRCAVPAAFDPISLDEVKVHCRIDSDHEDLLLLGLIAAACRHGEALTRRVFCRSLWEMTINGPIAGALLIPLAPCTDCISVHVDDLIVSPDHYSLCPSALTPMEFPMRGILTLHEGFPEGESVRVTVHAGWAAETLPDDIKAWLRVRVASLYEQRENHIVGVGTTQMPRSFVDSLLDPYIVPEGF</sequence>
<accession>A0A0H3A6X9</accession>
<dbReference type="KEGG" id="dvl:Dvul_0866"/>
<dbReference type="HOGENOM" id="CLU_085951_0_1_7"/>
<proteinExistence type="predicted"/>